<organism evidence="2 3">
    <name type="scientific">Vombatus ursinus</name>
    <name type="common">Common wombat</name>
    <dbReference type="NCBI Taxonomy" id="29139"/>
    <lineage>
        <taxon>Eukaryota</taxon>
        <taxon>Metazoa</taxon>
        <taxon>Chordata</taxon>
        <taxon>Craniata</taxon>
        <taxon>Vertebrata</taxon>
        <taxon>Euteleostomi</taxon>
        <taxon>Mammalia</taxon>
        <taxon>Metatheria</taxon>
        <taxon>Diprotodontia</taxon>
        <taxon>Vombatidae</taxon>
        <taxon>Vombatus</taxon>
    </lineage>
</organism>
<feature type="region of interest" description="Disordered" evidence="1">
    <location>
        <begin position="1"/>
        <end position="32"/>
    </location>
</feature>
<keyword evidence="3" id="KW-1185">Reference proteome</keyword>
<reference evidence="3" key="1">
    <citation type="submission" date="2018-12" db="EMBL/GenBank/DDBJ databases">
        <authorList>
            <person name="Yazar S."/>
        </authorList>
    </citation>
    <scope>NUCLEOTIDE SEQUENCE [LARGE SCALE GENOMIC DNA]</scope>
</reference>
<proteinExistence type="predicted"/>
<evidence type="ECO:0000256" key="1">
    <source>
        <dbReference type="SAM" id="MobiDB-lite"/>
    </source>
</evidence>
<dbReference type="AlphaFoldDB" id="A0A4X2KP28"/>
<reference evidence="2" key="3">
    <citation type="submission" date="2025-09" db="UniProtKB">
        <authorList>
            <consortium name="Ensembl"/>
        </authorList>
    </citation>
    <scope>IDENTIFICATION</scope>
</reference>
<feature type="compositionally biased region" description="Basic and acidic residues" evidence="1">
    <location>
        <begin position="8"/>
        <end position="32"/>
    </location>
</feature>
<accession>A0A4X2KP28</accession>
<dbReference type="Proteomes" id="UP000314987">
    <property type="component" value="Unassembled WGS sequence"/>
</dbReference>
<dbReference type="GeneTree" id="ENSGT00960000191655"/>
<dbReference type="OMA" id="EGITAPW"/>
<sequence>GENGDQSEGTKLRKGRGDRADGRGGGKKTRDGLDVITRSEEYLARVSTELANEALIGAQYTLSPDLPKELKKLDQGTQMSRHGDGTDTR</sequence>
<evidence type="ECO:0000313" key="3">
    <source>
        <dbReference type="Proteomes" id="UP000314987"/>
    </source>
</evidence>
<evidence type="ECO:0000313" key="2">
    <source>
        <dbReference type="Ensembl" id="ENSVURP00010011766.1"/>
    </source>
</evidence>
<protein>
    <submittedName>
        <fullName evidence="2">Uncharacterized protein</fullName>
    </submittedName>
</protein>
<dbReference type="Ensembl" id="ENSVURT00010013375.1">
    <property type="protein sequence ID" value="ENSVURP00010011766.1"/>
    <property type="gene ID" value="ENSVURG00010009103.1"/>
</dbReference>
<feature type="region of interest" description="Disordered" evidence="1">
    <location>
        <begin position="62"/>
        <end position="89"/>
    </location>
</feature>
<name>A0A4X2KP28_VOMUR</name>
<reference evidence="2" key="2">
    <citation type="submission" date="2025-08" db="UniProtKB">
        <authorList>
            <consortium name="Ensembl"/>
        </authorList>
    </citation>
    <scope>IDENTIFICATION</scope>
</reference>